<dbReference type="Proteomes" id="UP000824120">
    <property type="component" value="Chromosome 7"/>
</dbReference>
<reference evidence="1 2" key="1">
    <citation type="submission" date="2020-09" db="EMBL/GenBank/DDBJ databases">
        <title>De no assembly of potato wild relative species, Solanum commersonii.</title>
        <authorList>
            <person name="Cho K."/>
        </authorList>
    </citation>
    <scope>NUCLEOTIDE SEQUENCE [LARGE SCALE GENOMIC DNA]</scope>
    <source>
        <strain evidence="1">LZ3.2</strain>
        <tissue evidence="1">Leaf</tissue>
    </source>
</reference>
<dbReference type="OrthoDB" id="1743486at2759"/>
<dbReference type="AlphaFoldDB" id="A0A9J5Y456"/>
<dbReference type="EMBL" id="JACXVP010000007">
    <property type="protein sequence ID" value="KAG5594352.1"/>
    <property type="molecule type" value="Genomic_DNA"/>
</dbReference>
<keyword evidence="2" id="KW-1185">Reference proteome</keyword>
<evidence type="ECO:0000313" key="1">
    <source>
        <dbReference type="EMBL" id="KAG5594352.1"/>
    </source>
</evidence>
<gene>
    <name evidence="1" type="ORF">H5410_035584</name>
</gene>
<sequence>MIFLRKLTYEREKNLGRYSDIIQVRMFITSKMIIKHIIHIEDWGISSMTERQFSLNKVMSLPRYFIILYQIGFKPVSESYHANNKNIAEPFHKLYKEWVKNSRSMDS</sequence>
<organism evidence="1 2">
    <name type="scientific">Solanum commersonii</name>
    <name type="common">Commerson's wild potato</name>
    <name type="synonym">Commerson's nightshade</name>
    <dbReference type="NCBI Taxonomy" id="4109"/>
    <lineage>
        <taxon>Eukaryota</taxon>
        <taxon>Viridiplantae</taxon>
        <taxon>Streptophyta</taxon>
        <taxon>Embryophyta</taxon>
        <taxon>Tracheophyta</taxon>
        <taxon>Spermatophyta</taxon>
        <taxon>Magnoliopsida</taxon>
        <taxon>eudicotyledons</taxon>
        <taxon>Gunneridae</taxon>
        <taxon>Pentapetalae</taxon>
        <taxon>asterids</taxon>
        <taxon>lamiids</taxon>
        <taxon>Solanales</taxon>
        <taxon>Solanaceae</taxon>
        <taxon>Solanoideae</taxon>
        <taxon>Solaneae</taxon>
        <taxon>Solanum</taxon>
    </lineage>
</organism>
<evidence type="ECO:0000313" key="2">
    <source>
        <dbReference type="Proteomes" id="UP000824120"/>
    </source>
</evidence>
<accession>A0A9J5Y456</accession>
<comment type="caution">
    <text evidence="1">The sequence shown here is derived from an EMBL/GenBank/DDBJ whole genome shotgun (WGS) entry which is preliminary data.</text>
</comment>
<proteinExistence type="predicted"/>
<protein>
    <submittedName>
        <fullName evidence="1">Uncharacterized protein</fullName>
    </submittedName>
</protein>
<name>A0A9J5Y456_SOLCO</name>